<dbReference type="EMBL" id="CP138335">
    <property type="protein sequence ID" value="XBW07180.1"/>
    <property type="molecule type" value="Genomic_DNA"/>
</dbReference>
<dbReference type="Gene3D" id="2.40.50.140">
    <property type="entry name" value="Nucleic acid-binding proteins"/>
    <property type="match status" value="1"/>
</dbReference>
<dbReference type="InterPro" id="IPR013849">
    <property type="entry name" value="DNA_helicase_Holl-junc_RuvA_I"/>
</dbReference>
<comment type="subunit">
    <text evidence="6">Homotetramer. Forms an RuvA(8)-RuvB(12)-Holliday junction (HJ) complex. HJ DNA is sandwiched between 2 RuvA tetramers; dsDNA enters through RuvA and exits via RuvB. An RuvB hexamer assembles on each DNA strand where it exits the tetramer. Each RuvB hexamer is contacted by two RuvA subunits (via domain III) on 2 adjacent RuvB subunits; this complex drives branch migration. In the full resolvosome a probable DNA-RuvA(4)-RuvB(12)-RuvC(2) complex forms which resolves the HJ.</text>
</comment>
<dbReference type="GO" id="GO:0000400">
    <property type="term" value="F:four-way junction DNA binding"/>
    <property type="evidence" value="ECO:0007669"/>
    <property type="project" value="UniProtKB-UniRule"/>
</dbReference>
<dbReference type="RefSeq" id="WP_350257386.1">
    <property type="nucleotide sequence ID" value="NZ_CP138335.1"/>
</dbReference>
<evidence type="ECO:0000256" key="1">
    <source>
        <dbReference type="ARBA" id="ARBA00022490"/>
    </source>
</evidence>
<keyword evidence="2 6" id="KW-0227">DNA damage</keyword>
<evidence type="ECO:0000256" key="2">
    <source>
        <dbReference type="ARBA" id="ARBA00022763"/>
    </source>
</evidence>
<dbReference type="Gene3D" id="1.10.150.20">
    <property type="entry name" value="5' to 3' exonuclease, C-terminal subdomain"/>
    <property type="match status" value="1"/>
</dbReference>
<sequence length="192" mass="19938">MISTVRGSLLQTGLDWVVVEVGGLGLRVLTAPATVSKLPPRGQEVFLETYLVVRDDALTLYGFASAAEREMFEVLLGVSGIGPRTALGALAVLTPAELAGAIEQADLAVLQRVPGVGRKSAQRMVLELGGKLPSGIGASPDSQLRTEVAAALEQLGWGKPQVDKTLAGLDGDYPDASAMLRAALLVLGSHRG</sequence>
<dbReference type="SUPFAM" id="SSF50249">
    <property type="entry name" value="Nucleic acid-binding proteins"/>
    <property type="match status" value="1"/>
</dbReference>
<dbReference type="GO" id="GO:0006310">
    <property type="term" value="P:DNA recombination"/>
    <property type="evidence" value="ECO:0007669"/>
    <property type="project" value="UniProtKB-UniRule"/>
</dbReference>
<comment type="caution">
    <text evidence="6">Lacks conserved residue(s) required for the propagation of feature annotation.</text>
</comment>
<dbReference type="KEGG" id="sapp:SAC06_05860"/>
<dbReference type="InterPro" id="IPR000085">
    <property type="entry name" value="RuvA"/>
</dbReference>
<dbReference type="NCBIfam" id="TIGR00084">
    <property type="entry name" value="ruvA"/>
    <property type="match status" value="1"/>
</dbReference>
<evidence type="ECO:0000313" key="8">
    <source>
        <dbReference type="EMBL" id="XBW07180.1"/>
    </source>
</evidence>
<dbReference type="Pfam" id="PF01330">
    <property type="entry name" value="RuvA_N"/>
    <property type="match status" value="1"/>
</dbReference>
<dbReference type="InterPro" id="IPR003583">
    <property type="entry name" value="Hlx-hairpin-Hlx_DNA-bd_motif"/>
</dbReference>
<dbReference type="GO" id="GO:0009378">
    <property type="term" value="F:four-way junction helicase activity"/>
    <property type="evidence" value="ECO:0007669"/>
    <property type="project" value="InterPro"/>
</dbReference>
<evidence type="ECO:0000256" key="4">
    <source>
        <dbReference type="ARBA" id="ARBA00023172"/>
    </source>
</evidence>
<comment type="similarity">
    <text evidence="6">Belongs to the RuvA family.</text>
</comment>
<organism evidence="8">
    <name type="scientific">Scrofimicrobium appendicitidis</name>
    <dbReference type="NCBI Taxonomy" id="3079930"/>
    <lineage>
        <taxon>Bacteria</taxon>
        <taxon>Bacillati</taxon>
        <taxon>Actinomycetota</taxon>
        <taxon>Actinomycetes</taxon>
        <taxon>Actinomycetales</taxon>
        <taxon>Actinomycetaceae</taxon>
        <taxon>Scrofimicrobium</taxon>
    </lineage>
</organism>
<dbReference type="GO" id="GO:0005524">
    <property type="term" value="F:ATP binding"/>
    <property type="evidence" value="ECO:0007669"/>
    <property type="project" value="InterPro"/>
</dbReference>
<evidence type="ECO:0000256" key="5">
    <source>
        <dbReference type="ARBA" id="ARBA00023204"/>
    </source>
</evidence>
<keyword evidence="5 6" id="KW-0234">DNA repair</keyword>
<dbReference type="Pfam" id="PF14520">
    <property type="entry name" value="HHH_5"/>
    <property type="match status" value="1"/>
</dbReference>
<keyword evidence="8" id="KW-0378">Hydrolase</keyword>
<feature type="domain" description="Helix-hairpin-helix DNA-binding motif class 1" evidence="7">
    <location>
        <begin position="73"/>
        <end position="92"/>
    </location>
</feature>
<evidence type="ECO:0000256" key="6">
    <source>
        <dbReference type="HAMAP-Rule" id="MF_00031"/>
    </source>
</evidence>
<dbReference type="GO" id="GO:0005737">
    <property type="term" value="C:cytoplasm"/>
    <property type="evidence" value="ECO:0007669"/>
    <property type="project" value="UniProtKB-SubCell"/>
</dbReference>
<dbReference type="GO" id="GO:0048476">
    <property type="term" value="C:Holliday junction resolvase complex"/>
    <property type="evidence" value="ECO:0007669"/>
    <property type="project" value="UniProtKB-UniRule"/>
</dbReference>
<dbReference type="GO" id="GO:0006281">
    <property type="term" value="P:DNA repair"/>
    <property type="evidence" value="ECO:0007669"/>
    <property type="project" value="UniProtKB-UniRule"/>
</dbReference>
<reference evidence="8" key="1">
    <citation type="submission" date="2023-11" db="EMBL/GenBank/DDBJ databases">
        <title>Scrofimicrobium hongkongense sp. nov., isolated from a patient with peritonitis.</title>
        <authorList>
            <person name="Lao H.Y."/>
            <person name="Wong A.Y.P."/>
            <person name="Ng T.L."/>
            <person name="Wong R.Y.L."/>
            <person name="Yau M.C.Y."/>
            <person name="Lam J.Y.W."/>
            <person name="Siu G.K.H."/>
        </authorList>
    </citation>
    <scope>NUCLEOTIDE SEQUENCE</scope>
    <source>
        <strain evidence="8">R131</strain>
    </source>
</reference>
<accession>A0AAU7V421</accession>
<dbReference type="GO" id="GO:0016787">
    <property type="term" value="F:hydrolase activity"/>
    <property type="evidence" value="ECO:0007669"/>
    <property type="project" value="UniProtKB-KW"/>
</dbReference>
<proteinExistence type="inferred from homology"/>
<dbReference type="InterPro" id="IPR011114">
    <property type="entry name" value="RuvA_C"/>
</dbReference>
<dbReference type="CDD" id="cd14332">
    <property type="entry name" value="UBA_RuvA_C"/>
    <property type="match status" value="1"/>
</dbReference>
<dbReference type="GO" id="GO:0009379">
    <property type="term" value="C:Holliday junction helicase complex"/>
    <property type="evidence" value="ECO:0007669"/>
    <property type="project" value="InterPro"/>
</dbReference>
<keyword evidence="3 6" id="KW-0238">DNA-binding</keyword>
<dbReference type="HAMAP" id="MF_00031">
    <property type="entry name" value="DNA_HJ_migration_RuvA"/>
    <property type="match status" value="1"/>
</dbReference>
<feature type="region of interest" description="Domain III" evidence="6">
    <location>
        <begin position="140"/>
        <end position="192"/>
    </location>
</feature>
<feature type="region of interest" description="Domain I" evidence="6">
    <location>
        <begin position="1"/>
        <end position="64"/>
    </location>
</feature>
<feature type="domain" description="Helix-hairpin-helix DNA-binding motif class 1" evidence="7">
    <location>
        <begin position="108"/>
        <end position="127"/>
    </location>
</feature>
<comment type="function">
    <text evidence="6">The RuvA-RuvB-RuvC complex processes Holliday junction (HJ) DNA during genetic recombination and DNA repair, while the RuvA-RuvB complex plays an important role in the rescue of blocked DNA replication forks via replication fork reversal (RFR). RuvA specifically binds to HJ cruciform DNA, conferring on it an open structure. The RuvB hexamer acts as an ATP-dependent pump, pulling dsDNA into and through the RuvAB complex. HJ branch migration allows RuvC to scan DNA until it finds its consensus sequence, where it cleaves and resolves the cruciform DNA.</text>
</comment>
<evidence type="ECO:0000259" key="7">
    <source>
        <dbReference type="SMART" id="SM00278"/>
    </source>
</evidence>
<dbReference type="AlphaFoldDB" id="A0AAU7V421"/>
<dbReference type="Gene3D" id="1.10.8.10">
    <property type="entry name" value="DNA helicase RuvA subunit, C-terminal domain"/>
    <property type="match status" value="1"/>
</dbReference>
<protein>
    <recommendedName>
        <fullName evidence="6">Holliday junction branch migration complex subunit RuvA</fullName>
    </recommendedName>
</protein>
<keyword evidence="4 6" id="KW-0233">DNA recombination</keyword>
<keyword evidence="1 6" id="KW-0963">Cytoplasm</keyword>
<dbReference type="SMART" id="SM00278">
    <property type="entry name" value="HhH1"/>
    <property type="match status" value="2"/>
</dbReference>
<dbReference type="InterPro" id="IPR012340">
    <property type="entry name" value="NA-bd_OB-fold"/>
</dbReference>
<name>A0AAU7V421_9ACTO</name>
<comment type="subcellular location">
    <subcellularLocation>
        <location evidence="6">Cytoplasm</location>
    </subcellularLocation>
</comment>
<dbReference type="Pfam" id="PF07499">
    <property type="entry name" value="RuvA_C"/>
    <property type="match status" value="1"/>
</dbReference>
<gene>
    <name evidence="6 8" type="primary">ruvA</name>
    <name evidence="8" type="ORF">SAC06_05860</name>
</gene>
<evidence type="ECO:0000256" key="3">
    <source>
        <dbReference type="ARBA" id="ARBA00023125"/>
    </source>
</evidence>
<dbReference type="InterPro" id="IPR010994">
    <property type="entry name" value="RuvA_2-like"/>
</dbReference>
<dbReference type="SUPFAM" id="SSF47781">
    <property type="entry name" value="RuvA domain 2-like"/>
    <property type="match status" value="1"/>
</dbReference>
<comment type="domain">
    <text evidence="6">Has three domains with a flexible linker between the domains II and III and assumes an 'L' shape. Domain III is highly mobile and contacts RuvB.</text>
</comment>